<gene>
    <name evidence="2" type="ORF">LFA_2985</name>
</gene>
<dbReference type="HOGENOM" id="CLU_3100315_0_0_6"/>
<protein>
    <submittedName>
        <fullName evidence="2">Uncharacterized protein</fullName>
    </submittedName>
</protein>
<feature type="transmembrane region" description="Helical" evidence="1">
    <location>
        <begin position="30"/>
        <end position="48"/>
    </location>
</feature>
<sequence length="51" mass="5570">MQELYLQAPFFLIGLAVQTAVLIPISIFSMIIYAVSSVPLVISFSVIIKAL</sequence>
<dbReference type="KEGG" id="lfa:LFA_2985"/>
<keyword evidence="1" id="KW-1133">Transmembrane helix</keyword>
<name>A0A098G8M1_9GAMM</name>
<keyword evidence="1" id="KW-0812">Transmembrane</keyword>
<reference evidence="3" key="1">
    <citation type="submission" date="2014-09" db="EMBL/GenBank/DDBJ databases">
        <authorList>
            <person name="Gomez-Valero L."/>
        </authorList>
    </citation>
    <scope>NUCLEOTIDE SEQUENCE [LARGE SCALE GENOMIC DNA]</scope>
    <source>
        <strain evidence="3">ATCC700992</strain>
    </source>
</reference>
<dbReference type="EMBL" id="LN614827">
    <property type="protein sequence ID" value="CEG58334.1"/>
    <property type="molecule type" value="Genomic_DNA"/>
</dbReference>
<keyword evidence="3" id="KW-1185">Reference proteome</keyword>
<accession>A0A098G8M1</accession>
<dbReference type="Proteomes" id="UP000032430">
    <property type="component" value="Chromosome I"/>
</dbReference>
<evidence type="ECO:0000256" key="1">
    <source>
        <dbReference type="SAM" id="Phobius"/>
    </source>
</evidence>
<keyword evidence="1" id="KW-0472">Membrane</keyword>
<evidence type="ECO:0000313" key="2">
    <source>
        <dbReference type="EMBL" id="CEG58334.1"/>
    </source>
</evidence>
<dbReference type="AlphaFoldDB" id="A0A098G8M1"/>
<evidence type="ECO:0000313" key="3">
    <source>
        <dbReference type="Proteomes" id="UP000032430"/>
    </source>
</evidence>
<proteinExistence type="predicted"/>
<organism evidence="2 3">
    <name type="scientific">Legionella fallonii LLAP-10</name>
    <dbReference type="NCBI Taxonomy" id="1212491"/>
    <lineage>
        <taxon>Bacteria</taxon>
        <taxon>Pseudomonadati</taxon>
        <taxon>Pseudomonadota</taxon>
        <taxon>Gammaproteobacteria</taxon>
        <taxon>Legionellales</taxon>
        <taxon>Legionellaceae</taxon>
        <taxon>Legionella</taxon>
    </lineage>
</organism>